<gene>
    <name evidence="3" type="ORF">ACFQ4P_01040</name>
</gene>
<evidence type="ECO:0000256" key="1">
    <source>
        <dbReference type="HAMAP-Rule" id="MF_01538"/>
    </source>
</evidence>
<dbReference type="InterPro" id="IPR036806">
    <property type="entry name" value="YozE_SAM-like_sf"/>
</dbReference>
<dbReference type="PIRSF" id="PIRSF037262">
    <property type="entry name" value="UCP037262"/>
    <property type="match status" value="1"/>
</dbReference>
<comment type="caution">
    <text evidence="3">The sequence shown here is derived from an EMBL/GenBank/DDBJ whole genome shotgun (WGS) entry which is preliminary data.</text>
</comment>
<dbReference type="RefSeq" id="WP_125696876.1">
    <property type="nucleotide sequence ID" value="NZ_BOLQ01000001.1"/>
</dbReference>
<evidence type="ECO:0000259" key="2">
    <source>
        <dbReference type="Pfam" id="PF06855"/>
    </source>
</evidence>
<dbReference type="HAMAP" id="MF_01538">
    <property type="entry name" value="UPF0346"/>
    <property type="match status" value="1"/>
</dbReference>
<keyword evidence="4" id="KW-1185">Reference proteome</keyword>
<accession>A0ABW4CDG4</accession>
<dbReference type="InterPro" id="IPR010673">
    <property type="entry name" value="UPF0346"/>
</dbReference>
<evidence type="ECO:0000313" key="3">
    <source>
        <dbReference type="EMBL" id="MFD1428832.1"/>
    </source>
</evidence>
<dbReference type="InterPro" id="IPR023089">
    <property type="entry name" value="YozE_SAM-like"/>
</dbReference>
<dbReference type="Proteomes" id="UP001597196">
    <property type="component" value="Unassembled WGS sequence"/>
</dbReference>
<sequence>MRQTFYQYLMTKRNPNDHGEVANFAQNAFLDQAFPKQATDFEELSSYLEYNGNYLPSMDIFDSVWHDYLSDEHELGGR</sequence>
<name>A0ABW4CDG4_9LACO</name>
<organism evidence="3 4">
    <name type="scientific">Lacticaseibacillus mingshuiensis</name>
    <dbReference type="NCBI Taxonomy" id="2799574"/>
    <lineage>
        <taxon>Bacteria</taxon>
        <taxon>Bacillati</taxon>
        <taxon>Bacillota</taxon>
        <taxon>Bacilli</taxon>
        <taxon>Lactobacillales</taxon>
        <taxon>Lactobacillaceae</taxon>
        <taxon>Lacticaseibacillus</taxon>
    </lineage>
</organism>
<protein>
    <recommendedName>
        <fullName evidence="1">UPF0346 protein ACFQ4P_01040</fullName>
    </recommendedName>
</protein>
<dbReference type="EMBL" id="JBHTOC010000001">
    <property type="protein sequence ID" value="MFD1428832.1"/>
    <property type="molecule type" value="Genomic_DNA"/>
</dbReference>
<reference evidence="4" key="1">
    <citation type="journal article" date="2019" name="Int. J. Syst. Evol. Microbiol.">
        <title>The Global Catalogue of Microorganisms (GCM) 10K type strain sequencing project: providing services to taxonomists for standard genome sequencing and annotation.</title>
        <authorList>
            <consortium name="The Broad Institute Genomics Platform"/>
            <consortium name="The Broad Institute Genome Sequencing Center for Infectious Disease"/>
            <person name="Wu L."/>
            <person name="Ma J."/>
        </authorList>
    </citation>
    <scope>NUCLEOTIDE SEQUENCE [LARGE SCALE GENOMIC DNA]</scope>
    <source>
        <strain evidence="4">CCM 8980</strain>
    </source>
</reference>
<comment type="similarity">
    <text evidence="1">Belongs to the UPF0346 family.</text>
</comment>
<dbReference type="NCBIfam" id="NF010193">
    <property type="entry name" value="PRK13672.1"/>
    <property type="match status" value="1"/>
</dbReference>
<feature type="domain" description="YozE SAM-like" evidence="2">
    <location>
        <begin position="4"/>
        <end position="69"/>
    </location>
</feature>
<proteinExistence type="inferred from homology"/>
<evidence type="ECO:0000313" key="4">
    <source>
        <dbReference type="Proteomes" id="UP001597196"/>
    </source>
</evidence>
<dbReference type="Gene3D" id="1.10.150.260">
    <property type="entry name" value="YozE SAM-like"/>
    <property type="match status" value="1"/>
</dbReference>
<dbReference type="Pfam" id="PF06855">
    <property type="entry name" value="YozE_SAM_like"/>
    <property type="match status" value="1"/>
</dbReference>
<dbReference type="SUPFAM" id="SSF140652">
    <property type="entry name" value="YozE-like"/>
    <property type="match status" value="1"/>
</dbReference>